<dbReference type="EMBL" id="DS547091">
    <property type="protein sequence ID" value="EDR15337.1"/>
    <property type="molecule type" value="Genomic_DNA"/>
</dbReference>
<feature type="region of interest" description="Disordered" evidence="1">
    <location>
        <begin position="66"/>
        <end position="88"/>
    </location>
</feature>
<gene>
    <name evidence="2" type="ORF">LACBIDRAFT_321080</name>
</gene>
<protein>
    <submittedName>
        <fullName evidence="2">Predicted protein</fullName>
    </submittedName>
</protein>
<dbReference type="RefSeq" id="XP_001873545.1">
    <property type="nucleotide sequence ID" value="XM_001873510.1"/>
</dbReference>
<proteinExistence type="predicted"/>
<organism evidence="3">
    <name type="scientific">Laccaria bicolor (strain S238N-H82 / ATCC MYA-4686)</name>
    <name type="common">Bicoloured deceiver</name>
    <name type="synonym">Laccaria laccata var. bicolor</name>
    <dbReference type="NCBI Taxonomy" id="486041"/>
    <lineage>
        <taxon>Eukaryota</taxon>
        <taxon>Fungi</taxon>
        <taxon>Dikarya</taxon>
        <taxon>Basidiomycota</taxon>
        <taxon>Agaricomycotina</taxon>
        <taxon>Agaricomycetes</taxon>
        <taxon>Agaricomycetidae</taxon>
        <taxon>Agaricales</taxon>
        <taxon>Agaricineae</taxon>
        <taxon>Hydnangiaceae</taxon>
        <taxon>Laccaria</taxon>
    </lineage>
</organism>
<dbReference type="AlphaFoldDB" id="B0CNP8"/>
<feature type="compositionally biased region" description="Acidic residues" evidence="1">
    <location>
        <begin position="378"/>
        <end position="390"/>
    </location>
</feature>
<sequence>MASQTGLIHANRVSRTFFAETIFTFALLSASQPPVDVPLLSDLPLLSCPTPPASCPVRFFRNPFIKPTKDSRHPSPSSTSARDVDFTHGKTGAVEDNSVFKIVQTVEMKPAAASASRWSDESVPPNKKLPTPISLLIPLQKQILLPPSSTQSYPLSLDPQNHQFEIADITPSVVIDQQPCLVSPQCSVTVLVASDAKCHLQSNLHALERLLTDFGVQRDLWMAQVGFDEELLCGGSGYVQEVLITILEDLNIEGDYSVIQQIGKILSPFPGVVRMPQCFFRTPVFKHDGTVWETYNDFVRDHVNTLDSFEYDSMRRLYMATSQEVEEPAADQEKGSSKEKESSKTEGNSTATTSNSSSAHTTGGRNRSKKAKGKTPEDPEQENSSDDSDDSHDQDPHAGTSPRHRPRIQFEIITEIMGQSLRETLKIAGAFTFQVEPKSDKNPCSTSNVEFLSVDLQGPDTGIQRHYDLQYVMICVDSHDPSSYSTVQQPLDTPLFADKIKEGKNNKGIAQSSKSAGLQASVKNLFGFNCSYSHNNGTEVATTSERTRFRKQIRKWNEENIVKLTYFGSNKESLGSLNLPPDSSELPIVDYHHPGQKNEGTPPEEMTVKLSSLWVTRAKNEGAEVGNPETSKFSIFSRKKVEPVPIYTNIVPCVVIDFQTTLLDWTFVRRKLSLAVGADTAQIEQAGEEGAGEECIHLLLLCGLTFPLSGKLWNTYIMMEEIVLGQCAADITRTPREWVLSAI</sequence>
<dbReference type="InParanoid" id="B0CNP8"/>
<reference evidence="2 3" key="1">
    <citation type="journal article" date="2008" name="Nature">
        <title>The genome of Laccaria bicolor provides insights into mycorrhizal symbiosis.</title>
        <authorList>
            <person name="Martin F."/>
            <person name="Aerts A."/>
            <person name="Ahren D."/>
            <person name="Brun A."/>
            <person name="Danchin E.G.J."/>
            <person name="Duchaussoy F."/>
            <person name="Gibon J."/>
            <person name="Kohler A."/>
            <person name="Lindquist E."/>
            <person name="Pereda V."/>
            <person name="Salamov A."/>
            <person name="Shapiro H.J."/>
            <person name="Wuyts J."/>
            <person name="Blaudez D."/>
            <person name="Buee M."/>
            <person name="Brokstein P."/>
            <person name="Canbaeck B."/>
            <person name="Cohen D."/>
            <person name="Courty P.E."/>
            <person name="Coutinho P.M."/>
            <person name="Delaruelle C."/>
            <person name="Detter J.C."/>
            <person name="Deveau A."/>
            <person name="DiFazio S."/>
            <person name="Duplessis S."/>
            <person name="Fraissinet-Tachet L."/>
            <person name="Lucic E."/>
            <person name="Frey-Klett P."/>
            <person name="Fourrey C."/>
            <person name="Feussner I."/>
            <person name="Gay G."/>
            <person name="Grimwood J."/>
            <person name="Hoegger P.J."/>
            <person name="Jain P."/>
            <person name="Kilaru S."/>
            <person name="Labbe J."/>
            <person name="Lin Y.C."/>
            <person name="Legue V."/>
            <person name="Le Tacon F."/>
            <person name="Marmeisse R."/>
            <person name="Melayah D."/>
            <person name="Montanini B."/>
            <person name="Muratet M."/>
            <person name="Nehls U."/>
            <person name="Niculita-Hirzel H."/>
            <person name="Oudot-Le Secq M.P."/>
            <person name="Peter M."/>
            <person name="Quesneville H."/>
            <person name="Rajashekar B."/>
            <person name="Reich M."/>
            <person name="Rouhier N."/>
            <person name="Schmutz J."/>
            <person name="Yin T."/>
            <person name="Chalot M."/>
            <person name="Henrissat B."/>
            <person name="Kuees U."/>
            <person name="Lucas S."/>
            <person name="Van de Peer Y."/>
            <person name="Podila G.K."/>
            <person name="Polle A."/>
            <person name="Pukkila P.J."/>
            <person name="Richardson P.M."/>
            <person name="Rouze P."/>
            <person name="Sanders I.R."/>
            <person name="Stajich J.E."/>
            <person name="Tunlid A."/>
            <person name="Tuskan G."/>
            <person name="Grigoriev I.V."/>
        </authorList>
    </citation>
    <scope>NUCLEOTIDE SEQUENCE [LARGE SCALE GENOMIC DNA]</scope>
    <source>
        <strain evidence="3">S238N-H82 / ATCC MYA-4686</strain>
    </source>
</reference>
<feature type="compositionally biased region" description="Low complexity" evidence="1">
    <location>
        <begin position="345"/>
        <end position="362"/>
    </location>
</feature>
<accession>B0CNP8</accession>
<feature type="region of interest" description="Disordered" evidence="1">
    <location>
        <begin position="323"/>
        <end position="408"/>
    </location>
</feature>
<evidence type="ECO:0000313" key="3">
    <source>
        <dbReference type="Proteomes" id="UP000001194"/>
    </source>
</evidence>
<dbReference type="KEGG" id="lbc:LACBIDRAFT_321080"/>
<evidence type="ECO:0000313" key="2">
    <source>
        <dbReference type="EMBL" id="EDR15337.1"/>
    </source>
</evidence>
<feature type="compositionally biased region" description="Basic and acidic residues" evidence="1">
    <location>
        <begin position="331"/>
        <end position="344"/>
    </location>
</feature>
<dbReference type="GeneID" id="6069761"/>
<evidence type="ECO:0000256" key="1">
    <source>
        <dbReference type="SAM" id="MobiDB-lite"/>
    </source>
</evidence>
<name>B0CNP8_LACBS</name>
<dbReference type="Proteomes" id="UP000001194">
    <property type="component" value="Unassembled WGS sequence"/>
</dbReference>
<keyword evidence="3" id="KW-1185">Reference proteome</keyword>
<dbReference type="HOGENOM" id="CLU_373871_0_0_1"/>